<proteinExistence type="predicted"/>
<feature type="domain" description="Peptidase S55" evidence="1">
    <location>
        <begin position="1"/>
        <end position="177"/>
    </location>
</feature>
<sequence>MRSLDPLRTACHNRAILPASSAVTARLLRGAVAASLALALCGAPWSAYLPVSATAVKAAGTTFPVSEIRRGQVAEGVTRMDGDERVTFKAHILGVLDGVIGPKRQVILARLEGAGLENTGVIAGMSGSPVYIDGRLVGAVAYSMGQFAKAPIAGITPIAEMEDATAASAAAPPRRVASFPLDTALTAEALREAFLASMPGRDGVNVSPASMRGFGLDTVSSPVLRPIATPLAMAGFSTPVGSWLSDTFAAAGFAPVSGGAGMAVAETGGVPAAATTAPLQPGDAVGVSLVSGDLSLGATGTVTSVEGTRVLAFGHPFFNLGPAQLPMTRAHVVAVIPSLLNSIKLAQLGEVMGVLDQDRATAIAGTLGVRPRTIPLTVAMRANGGTSRSFAFEVAEDQLFSPLIVFAAVANVLQSYQREVGVSTIRMKGAAEIGASTLRMDNVFGGDSAVVTASASLAAPLAAVLRSDLGTPRIGRITLEVDTDERQRSTRLDRAWIAQPRPRAGDTVTLMTETRSFRSAPQVQRLQVPIPATATGTLQLQVIDGTTLAQLEGRRRSLEQARSVDELVGLLNQARRGDRWYVRLTRQAQGSVVNGRDLPALPGSVMQVLGAAPGVVATTLDQDVLGEWELPADAVATGQRTIAITPIVP</sequence>
<dbReference type="Proteomes" id="UP000076079">
    <property type="component" value="Chromosome"/>
</dbReference>
<dbReference type="AlphaFoldDB" id="A0A143PRR2"/>
<organism evidence="2 3">
    <name type="scientific">Luteitalea pratensis</name>
    <dbReference type="NCBI Taxonomy" id="1855912"/>
    <lineage>
        <taxon>Bacteria</taxon>
        <taxon>Pseudomonadati</taxon>
        <taxon>Acidobacteriota</taxon>
        <taxon>Vicinamibacteria</taxon>
        <taxon>Vicinamibacterales</taxon>
        <taxon>Vicinamibacteraceae</taxon>
        <taxon>Luteitalea</taxon>
    </lineage>
</organism>
<evidence type="ECO:0000313" key="2">
    <source>
        <dbReference type="EMBL" id="AMY10504.1"/>
    </source>
</evidence>
<reference evidence="3" key="2">
    <citation type="submission" date="2016-04" db="EMBL/GenBank/DDBJ databases">
        <title>First Complete Genome Sequence of a Subdivision 6 Acidobacterium.</title>
        <authorList>
            <person name="Huang S."/>
            <person name="Vieira S."/>
            <person name="Bunk B."/>
            <person name="Riedel T."/>
            <person name="Sproeer C."/>
            <person name="Overmann J."/>
        </authorList>
    </citation>
    <scope>NUCLEOTIDE SEQUENCE [LARGE SCALE GENOMIC DNA]</scope>
    <source>
        <strain evidence="3">DSM 100886 HEG_-6_39</strain>
    </source>
</reference>
<keyword evidence="3" id="KW-1185">Reference proteome</keyword>
<dbReference type="KEGG" id="abac:LuPra_03737"/>
<reference evidence="2 3" key="1">
    <citation type="journal article" date="2016" name="Genome Announc.">
        <title>First Complete Genome Sequence of a Subdivision 6 Acidobacterium Strain.</title>
        <authorList>
            <person name="Huang S."/>
            <person name="Vieira S."/>
            <person name="Bunk B."/>
            <person name="Riedel T."/>
            <person name="Sproer C."/>
            <person name="Overmann J."/>
        </authorList>
    </citation>
    <scope>NUCLEOTIDE SEQUENCE [LARGE SCALE GENOMIC DNA]</scope>
    <source>
        <strain evidence="3">DSM 100886 HEG_-6_39</strain>
    </source>
</reference>
<dbReference type="PROSITE" id="PS51494">
    <property type="entry name" value="SPOIVB"/>
    <property type="match status" value="1"/>
</dbReference>
<accession>A0A143PRR2</accession>
<dbReference type="InterPro" id="IPR008763">
    <property type="entry name" value="Peptidase_S55"/>
</dbReference>
<dbReference type="Pfam" id="PF05580">
    <property type="entry name" value="Peptidase_S55"/>
    <property type="match status" value="1"/>
</dbReference>
<dbReference type="EMBL" id="CP015136">
    <property type="protein sequence ID" value="AMY10504.1"/>
    <property type="molecule type" value="Genomic_DNA"/>
</dbReference>
<protein>
    <recommendedName>
        <fullName evidence="1">Peptidase S55 domain-containing protein</fullName>
    </recommendedName>
</protein>
<gene>
    <name evidence="2" type="ORF">LuPra_03737</name>
</gene>
<dbReference type="STRING" id="1855912.LuPra_03737"/>
<evidence type="ECO:0000259" key="1">
    <source>
        <dbReference type="PROSITE" id="PS51494"/>
    </source>
</evidence>
<name>A0A143PRR2_LUTPR</name>
<evidence type="ECO:0000313" key="3">
    <source>
        <dbReference type="Proteomes" id="UP000076079"/>
    </source>
</evidence>